<organism evidence="2 3">
    <name type="scientific">Hexamita inflata</name>
    <dbReference type="NCBI Taxonomy" id="28002"/>
    <lineage>
        <taxon>Eukaryota</taxon>
        <taxon>Metamonada</taxon>
        <taxon>Diplomonadida</taxon>
        <taxon>Hexamitidae</taxon>
        <taxon>Hexamitinae</taxon>
        <taxon>Hexamita</taxon>
    </lineage>
</organism>
<feature type="region of interest" description="Disordered" evidence="1">
    <location>
        <begin position="71"/>
        <end position="96"/>
    </location>
</feature>
<keyword evidence="3" id="KW-1185">Reference proteome</keyword>
<sequence length="159" mass="18414">MSRLLQLHLSQYTVQIISGNNQNTSLVPKAEHIEHGVLLKLLDGRGLDLEITKLKIYQQFMQQYNLCKNKPHTNKSNTSPINHTDHTDPQTQTPLKGRCSHIDPLIIFQKSTRSPYSRQCNIKEQNQPFQQALENSSYPSQRIEMKLTYPRIPETGQKY</sequence>
<protein>
    <submittedName>
        <fullName evidence="2">Hypothetical_protein</fullName>
    </submittedName>
</protein>
<proteinExistence type="predicted"/>
<evidence type="ECO:0000313" key="3">
    <source>
        <dbReference type="Proteomes" id="UP001642409"/>
    </source>
</evidence>
<evidence type="ECO:0000256" key="1">
    <source>
        <dbReference type="SAM" id="MobiDB-lite"/>
    </source>
</evidence>
<name>A0ABP1J9W5_9EUKA</name>
<dbReference type="Proteomes" id="UP001642409">
    <property type="component" value="Unassembled WGS sequence"/>
</dbReference>
<accession>A0ABP1J9W5</accession>
<comment type="caution">
    <text evidence="2">The sequence shown here is derived from an EMBL/GenBank/DDBJ whole genome shotgun (WGS) entry which is preliminary data.</text>
</comment>
<dbReference type="EMBL" id="CAXDID020000125">
    <property type="protein sequence ID" value="CAL6033270.1"/>
    <property type="molecule type" value="Genomic_DNA"/>
</dbReference>
<gene>
    <name evidence="2" type="ORF">HINF_LOCUS34885</name>
</gene>
<evidence type="ECO:0000313" key="2">
    <source>
        <dbReference type="EMBL" id="CAL6033270.1"/>
    </source>
</evidence>
<reference evidence="2 3" key="1">
    <citation type="submission" date="2024-07" db="EMBL/GenBank/DDBJ databases">
        <authorList>
            <person name="Akdeniz Z."/>
        </authorList>
    </citation>
    <scope>NUCLEOTIDE SEQUENCE [LARGE SCALE GENOMIC DNA]</scope>
</reference>